<evidence type="ECO:0008006" key="4">
    <source>
        <dbReference type="Google" id="ProtNLM"/>
    </source>
</evidence>
<sequence length="199" mass="21539">MIRPLVLSLALLALPAAAQEPRPDDRARLDQLDTAIGRALRQVLAKGSEADLAAATAVLRGAALPAEQVTVEALAGDWQCRMTKIGGILPLVEYPPFRCRIELRDGVLHFDKLTGSQRSSGTLQILDGAWIYLGSTFVQGEAPLPYRDFPAHLDTTASETLPDAGLLEITGPGRGRLLLPLPYRESLLNVLTLTRQPRS</sequence>
<proteinExistence type="predicted"/>
<protein>
    <recommendedName>
        <fullName evidence="4">Plastid lipid-associated protein/fibrillin conserved domain-containing protein</fullName>
    </recommendedName>
</protein>
<dbReference type="RefSeq" id="WP_159435550.1">
    <property type="nucleotide sequence ID" value="NZ_FRCK01000002.1"/>
</dbReference>
<name>A0A1M7EN62_9RHOB</name>
<accession>A0A1M7EN62</accession>
<evidence type="ECO:0000256" key="1">
    <source>
        <dbReference type="SAM" id="SignalP"/>
    </source>
</evidence>
<dbReference type="InterPro" id="IPR032609">
    <property type="entry name" value="DUF4893"/>
</dbReference>
<keyword evidence="1" id="KW-0732">Signal</keyword>
<keyword evidence="3" id="KW-1185">Reference proteome</keyword>
<organism evidence="2 3">
    <name type="scientific">Paracoccus solventivorans</name>
    <dbReference type="NCBI Taxonomy" id="53463"/>
    <lineage>
        <taxon>Bacteria</taxon>
        <taxon>Pseudomonadati</taxon>
        <taxon>Pseudomonadota</taxon>
        <taxon>Alphaproteobacteria</taxon>
        <taxon>Rhodobacterales</taxon>
        <taxon>Paracoccaceae</taxon>
        <taxon>Paracoccus</taxon>
    </lineage>
</organism>
<evidence type="ECO:0000313" key="3">
    <source>
        <dbReference type="Proteomes" id="UP000184444"/>
    </source>
</evidence>
<feature type="signal peptide" evidence="1">
    <location>
        <begin position="1"/>
        <end position="18"/>
    </location>
</feature>
<dbReference type="STRING" id="53463.SAMN05444389_102216"/>
<gene>
    <name evidence="2" type="ORF">SAMN05444389_102216</name>
</gene>
<dbReference type="Proteomes" id="UP000184444">
    <property type="component" value="Unassembled WGS sequence"/>
</dbReference>
<dbReference type="AlphaFoldDB" id="A0A1M7EN62"/>
<dbReference type="EMBL" id="FRCK01000002">
    <property type="protein sequence ID" value="SHL93241.1"/>
    <property type="molecule type" value="Genomic_DNA"/>
</dbReference>
<dbReference type="Pfam" id="PF16233">
    <property type="entry name" value="DUF4893"/>
    <property type="match status" value="1"/>
</dbReference>
<dbReference type="OrthoDB" id="9153930at2"/>
<feature type="chain" id="PRO_5013201026" description="Plastid lipid-associated protein/fibrillin conserved domain-containing protein" evidence="1">
    <location>
        <begin position="19"/>
        <end position="199"/>
    </location>
</feature>
<reference evidence="3" key="1">
    <citation type="submission" date="2016-11" db="EMBL/GenBank/DDBJ databases">
        <authorList>
            <person name="Varghese N."/>
            <person name="Submissions S."/>
        </authorList>
    </citation>
    <scope>NUCLEOTIDE SEQUENCE [LARGE SCALE GENOMIC DNA]</scope>
    <source>
        <strain evidence="3">DSM 6637</strain>
    </source>
</reference>
<evidence type="ECO:0000313" key="2">
    <source>
        <dbReference type="EMBL" id="SHL93241.1"/>
    </source>
</evidence>